<dbReference type="Gene3D" id="2.120.10.10">
    <property type="match status" value="2"/>
</dbReference>
<accession>A0A562SJH9</accession>
<evidence type="ECO:0000313" key="1">
    <source>
        <dbReference type="EMBL" id="TWI81318.1"/>
    </source>
</evidence>
<keyword evidence="2" id="KW-1185">Reference proteome</keyword>
<dbReference type="PROSITE" id="PS51257">
    <property type="entry name" value="PROKAR_LIPOPROTEIN"/>
    <property type="match status" value="1"/>
</dbReference>
<dbReference type="AlphaFoldDB" id="A0A562SJH9"/>
<evidence type="ECO:0000313" key="2">
    <source>
        <dbReference type="Proteomes" id="UP000316167"/>
    </source>
</evidence>
<protein>
    <recommendedName>
        <fullName evidence="3">BNR repeat protein</fullName>
    </recommendedName>
</protein>
<dbReference type="RefSeq" id="WP_144886519.1">
    <property type="nucleotide sequence ID" value="NZ_VLLE01000004.1"/>
</dbReference>
<dbReference type="EMBL" id="VLLE01000004">
    <property type="protein sequence ID" value="TWI81318.1"/>
    <property type="molecule type" value="Genomic_DNA"/>
</dbReference>
<gene>
    <name evidence="1" type="ORF">IQ13_2335</name>
</gene>
<dbReference type="Proteomes" id="UP000316167">
    <property type="component" value="Unassembled WGS sequence"/>
</dbReference>
<proteinExistence type="predicted"/>
<dbReference type="OrthoDB" id="9764969at2"/>
<dbReference type="InterPro" id="IPR036278">
    <property type="entry name" value="Sialidase_sf"/>
</dbReference>
<dbReference type="SUPFAM" id="SSF50939">
    <property type="entry name" value="Sialidases"/>
    <property type="match status" value="1"/>
</dbReference>
<organism evidence="1 2">
    <name type="scientific">Lacibacter cauensis</name>
    <dbReference type="NCBI Taxonomy" id="510947"/>
    <lineage>
        <taxon>Bacteria</taxon>
        <taxon>Pseudomonadati</taxon>
        <taxon>Bacteroidota</taxon>
        <taxon>Chitinophagia</taxon>
        <taxon>Chitinophagales</taxon>
        <taxon>Chitinophagaceae</taxon>
        <taxon>Lacibacter</taxon>
    </lineage>
</organism>
<dbReference type="CDD" id="cd15482">
    <property type="entry name" value="Sialidase_non-viral"/>
    <property type="match status" value="1"/>
</dbReference>
<reference evidence="1 2" key="1">
    <citation type="journal article" date="2015" name="Stand. Genomic Sci.">
        <title>Genomic Encyclopedia of Bacterial and Archaeal Type Strains, Phase III: the genomes of soil and plant-associated and newly described type strains.</title>
        <authorList>
            <person name="Whitman W.B."/>
            <person name="Woyke T."/>
            <person name="Klenk H.P."/>
            <person name="Zhou Y."/>
            <person name="Lilburn T.G."/>
            <person name="Beck B.J."/>
            <person name="De Vos P."/>
            <person name="Vandamme P."/>
            <person name="Eisen J.A."/>
            <person name="Garrity G."/>
            <person name="Hugenholtz P."/>
            <person name="Kyrpides N.C."/>
        </authorList>
    </citation>
    <scope>NUCLEOTIDE SEQUENCE [LARGE SCALE GENOMIC DNA]</scope>
    <source>
        <strain evidence="1 2">CGMCC 1.7271</strain>
    </source>
</reference>
<name>A0A562SJH9_9BACT</name>
<comment type="caution">
    <text evidence="1">The sequence shown here is derived from an EMBL/GenBank/DDBJ whole genome shotgun (WGS) entry which is preliminary data.</text>
</comment>
<evidence type="ECO:0008006" key="3">
    <source>
        <dbReference type="Google" id="ProtNLM"/>
    </source>
</evidence>
<sequence length="402" mass="43904">MKYIFILTIAVVVFTACKTGNGELQLTTSESILVDTIPGSCPYLTKDSKGNVLLSWVRSINDSSSIFCYAVSTDGKTFSAPVRIPTSTNIHPHAENLPKIIAKPSGELIALWGAANPNPKNKYSGLVFYSQSFDNGTTWSTAKQLTTDTASFDQRYYDVALLPDGEAGIIWLDNRKATTKEGSGLYFARTAGANGFQNEQRISQLCCQCCRTQLFIDTKGGIHAIYRGIINDSIRDMMHIVSTDNGKSFTEPIRISNDNWVLKGCPHTGPSMTENKTGLHFAWFTGAGKKGCYFTSSSNNGQSFAAADSVSSNGSHPQLTQLSNGTLLLVWDEAIQVNSKSYKRIAAQLRDEQGKNIGRTFLTADSTVASYPVLVALPSNKVLLAYTAKKAEKNYIRYTSIE</sequence>